<evidence type="ECO:0000256" key="1">
    <source>
        <dbReference type="SAM" id="SignalP"/>
    </source>
</evidence>
<organism evidence="2 3">
    <name type="scientific">Secundilactobacillus silagei JCM 19001</name>
    <dbReference type="NCBI Taxonomy" id="1302250"/>
    <lineage>
        <taxon>Bacteria</taxon>
        <taxon>Bacillati</taxon>
        <taxon>Bacillota</taxon>
        <taxon>Bacilli</taxon>
        <taxon>Lactobacillales</taxon>
        <taxon>Lactobacillaceae</taxon>
        <taxon>Secundilactobacillus</taxon>
    </lineage>
</organism>
<sequence length="456" mass="50806">MKFRKLILATALMTTVGLVGTATQPATGHAAYRWTKVKNYSGSLPYHQAKKGTTAYMWNAKHTKKLHNLKHYPKTTWYLSKSVKMTQGKKSSIYYRVTSGNKKITGYVWHGYLAPGNPFGNRTAPVQNNTPKSGNYSYPSKGIYYSTLPYASTYQGTKVDDYDPATTEPSKWLQTMTTATIKSNSPKLTTDQVNTIVAYETAHAYKGYQFRIVDLPVLGSDGKTTIPAVETFTAPVDDPDYDQTLHGEWTEDPIPAASILAQAQYGKGAPSSTSTTSITDLIGPFYAFPDDKSAFIQQADWPLDLTSFAKLATKGDFTLITTGNNRTYYVKTSDLLTLSETQPTKIHGIWFTPADSGSQKADMQAQLIRDGATSYREIQGCGFWDYKLVNGKWVERYSVDISPELQTWPRKINVHATDETSTSATKPYRLIKQLTPNVDSNDYSQYIYAPDSTFGF</sequence>
<dbReference type="EMBL" id="BCMG01000001">
    <property type="protein sequence ID" value="GAT17806.1"/>
    <property type="molecule type" value="Genomic_DNA"/>
</dbReference>
<feature type="chain" id="PRO_5039112725" description="D-alanyl-D-alanine carboxypeptidase" evidence="1">
    <location>
        <begin position="22"/>
        <end position="456"/>
    </location>
</feature>
<dbReference type="Proteomes" id="UP000198402">
    <property type="component" value="Unassembled WGS sequence"/>
</dbReference>
<accession>A0A1Z5H3B6</accession>
<reference evidence="2 3" key="1">
    <citation type="submission" date="2015-11" db="EMBL/GenBank/DDBJ databases">
        <title>Draft genome sequences of new species of the genus Lactobacillus isolated from orchardgrass silage.</title>
        <authorList>
            <person name="Tohno M."/>
            <person name="Tanizawa Y."/>
            <person name="Arita M."/>
        </authorList>
    </citation>
    <scope>NUCLEOTIDE SEQUENCE [LARGE SCALE GENOMIC DNA]</scope>
    <source>
        <strain evidence="2 3">IWT126</strain>
    </source>
</reference>
<name>A0A1Z5H3B6_9LACO</name>
<protein>
    <recommendedName>
        <fullName evidence="4">D-alanyl-D-alanine carboxypeptidase</fullName>
    </recommendedName>
</protein>
<dbReference type="STRING" id="1302250.GCA_001313225_00091"/>
<evidence type="ECO:0000313" key="3">
    <source>
        <dbReference type="Proteomes" id="UP000198402"/>
    </source>
</evidence>
<dbReference type="RefSeq" id="WP_054653619.1">
    <property type="nucleotide sequence ID" value="NZ_BBFL01000001.1"/>
</dbReference>
<dbReference type="OrthoDB" id="2299330at2"/>
<dbReference type="AlphaFoldDB" id="A0A1Z5H3B6"/>
<keyword evidence="1" id="KW-0732">Signal</keyword>
<comment type="caution">
    <text evidence="2">The sequence shown here is derived from an EMBL/GenBank/DDBJ whole genome shotgun (WGS) entry which is preliminary data.</text>
</comment>
<feature type="signal peptide" evidence="1">
    <location>
        <begin position="1"/>
        <end position="21"/>
    </location>
</feature>
<evidence type="ECO:0000313" key="2">
    <source>
        <dbReference type="EMBL" id="GAT17806.1"/>
    </source>
</evidence>
<gene>
    <name evidence="2" type="ORF">IWT126_00062</name>
</gene>
<evidence type="ECO:0008006" key="4">
    <source>
        <dbReference type="Google" id="ProtNLM"/>
    </source>
</evidence>
<proteinExistence type="predicted"/>
<keyword evidence="3" id="KW-1185">Reference proteome</keyword>